<comment type="caution">
    <text evidence="1">The sequence shown here is derived from an EMBL/GenBank/DDBJ whole genome shotgun (WGS) entry which is preliminary data.</text>
</comment>
<reference evidence="1 2" key="1">
    <citation type="journal article" date="2019" name="Commun. Biol.">
        <title>The bagworm genome reveals a unique fibroin gene that provides high tensile strength.</title>
        <authorList>
            <person name="Kono N."/>
            <person name="Nakamura H."/>
            <person name="Ohtoshi R."/>
            <person name="Tomita M."/>
            <person name="Numata K."/>
            <person name="Arakawa K."/>
        </authorList>
    </citation>
    <scope>NUCLEOTIDE SEQUENCE [LARGE SCALE GENOMIC DNA]</scope>
</reference>
<keyword evidence="2" id="KW-1185">Reference proteome</keyword>
<proteinExistence type="predicted"/>
<gene>
    <name evidence="1" type="ORF">EVAR_91967_1</name>
</gene>
<sequence length="74" mass="8185">MRPSEMTKAMCRLTKCGYSTTLKLARLLHFMDSIGNVVLPESLSTSKGVRSNVMLLAPVQAAAEYQHLARNAFQ</sequence>
<dbReference type="Proteomes" id="UP000299102">
    <property type="component" value="Unassembled WGS sequence"/>
</dbReference>
<name>A0A4C1SF77_EUMVA</name>
<protein>
    <submittedName>
        <fullName evidence="1">Uncharacterized protein</fullName>
    </submittedName>
</protein>
<dbReference type="AlphaFoldDB" id="A0A4C1SF77"/>
<evidence type="ECO:0000313" key="2">
    <source>
        <dbReference type="Proteomes" id="UP000299102"/>
    </source>
</evidence>
<dbReference type="EMBL" id="BGZK01003311">
    <property type="protein sequence ID" value="GBO99827.1"/>
    <property type="molecule type" value="Genomic_DNA"/>
</dbReference>
<evidence type="ECO:0000313" key="1">
    <source>
        <dbReference type="EMBL" id="GBO99827.1"/>
    </source>
</evidence>
<organism evidence="1 2">
    <name type="scientific">Eumeta variegata</name>
    <name type="common">Bagworm moth</name>
    <name type="synonym">Eumeta japonica</name>
    <dbReference type="NCBI Taxonomy" id="151549"/>
    <lineage>
        <taxon>Eukaryota</taxon>
        <taxon>Metazoa</taxon>
        <taxon>Ecdysozoa</taxon>
        <taxon>Arthropoda</taxon>
        <taxon>Hexapoda</taxon>
        <taxon>Insecta</taxon>
        <taxon>Pterygota</taxon>
        <taxon>Neoptera</taxon>
        <taxon>Endopterygota</taxon>
        <taxon>Lepidoptera</taxon>
        <taxon>Glossata</taxon>
        <taxon>Ditrysia</taxon>
        <taxon>Tineoidea</taxon>
        <taxon>Psychidae</taxon>
        <taxon>Oiketicinae</taxon>
        <taxon>Eumeta</taxon>
    </lineage>
</organism>
<accession>A0A4C1SF77</accession>